<dbReference type="GO" id="GO:0005737">
    <property type="term" value="C:cytoplasm"/>
    <property type="evidence" value="ECO:0007669"/>
    <property type="project" value="TreeGrafter"/>
</dbReference>
<keyword evidence="2" id="KW-0853">WD repeat</keyword>
<dbReference type="OrthoDB" id="341486at2759"/>
<accession>A0A1X2HRQ4</accession>
<dbReference type="InParanoid" id="A0A1X2HRQ4"/>
<feature type="region of interest" description="Disordered" evidence="4">
    <location>
        <begin position="182"/>
        <end position="219"/>
    </location>
</feature>
<proteinExistence type="inferred from homology"/>
<reference evidence="7 8" key="1">
    <citation type="submission" date="2016-07" db="EMBL/GenBank/DDBJ databases">
        <title>Pervasive Adenine N6-methylation of Active Genes in Fungi.</title>
        <authorList>
            <consortium name="DOE Joint Genome Institute"/>
            <person name="Mondo S.J."/>
            <person name="Dannebaum R.O."/>
            <person name="Kuo R.C."/>
            <person name="Labutti K."/>
            <person name="Haridas S."/>
            <person name="Kuo A."/>
            <person name="Salamov A."/>
            <person name="Ahrendt S.R."/>
            <person name="Lipzen A."/>
            <person name="Sullivan W."/>
            <person name="Andreopoulos W.B."/>
            <person name="Clum A."/>
            <person name="Lindquist E."/>
            <person name="Daum C."/>
            <person name="Ramamoorthy G.K."/>
            <person name="Gryganskyi A."/>
            <person name="Culley D."/>
            <person name="Magnuson J.K."/>
            <person name="James T.Y."/>
            <person name="O'Malley M.A."/>
            <person name="Stajich J.E."/>
            <person name="Spatafora J.W."/>
            <person name="Visel A."/>
            <person name="Grigoriev I.V."/>
        </authorList>
    </citation>
    <scope>NUCLEOTIDE SEQUENCE [LARGE SCALE GENOMIC DNA]</scope>
    <source>
        <strain evidence="7 8">NRRL 2496</strain>
    </source>
</reference>
<dbReference type="CDD" id="cd16691">
    <property type="entry name" value="mRING-H2-C3H3C2_Mio"/>
    <property type="match status" value="1"/>
</dbReference>
<keyword evidence="3" id="KW-0677">Repeat</keyword>
<comment type="similarity">
    <text evidence="1">Belongs to the WD repeat mio family.</text>
</comment>
<evidence type="ECO:0000313" key="8">
    <source>
        <dbReference type="Proteomes" id="UP000242180"/>
    </source>
</evidence>
<dbReference type="GO" id="GO:1904263">
    <property type="term" value="P:positive regulation of TORC1 signaling"/>
    <property type="evidence" value="ECO:0007669"/>
    <property type="project" value="TreeGrafter"/>
</dbReference>
<evidence type="ECO:0000313" key="7">
    <source>
        <dbReference type="EMBL" id="ORZ02256.1"/>
    </source>
</evidence>
<evidence type="ECO:0000259" key="6">
    <source>
        <dbReference type="Pfam" id="PF21719"/>
    </source>
</evidence>
<dbReference type="InterPro" id="IPR036322">
    <property type="entry name" value="WD40_repeat_dom_sf"/>
</dbReference>
<keyword evidence="8" id="KW-1185">Reference proteome</keyword>
<dbReference type="SMART" id="SM00320">
    <property type="entry name" value="WD40"/>
    <property type="match status" value="4"/>
</dbReference>
<feature type="domain" description="MIOS-like alpha-solenoid" evidence="6">
    <location>
        <begin position="503"/>
        <end position="737"/>
    </location>
</feature>
<feature type="domain" description="GATOR2 complex protein MIO zinc-ribbon like" evidence="5">
    <location>
        <begin position="853"/>
        <end position="982"/>
    </location>
</feature>
<protein>
    <submittedName>
        <fullName evidence="7">Uncharacterized protein</fullName>
    </submittedName>
</protein>
<name>A0A1X2HRQ4_SYNRA</name>
<dbReference type="Gene3D" id="2.130.10.10">
    <property type="entry name" value="YVTN repeat-like/Quinoprotein amine dehydrogenase"/>
    <property type="match status" value="1"/>
</dbReference>
<dbReference type="Pfam" id="PF17034">
    <property type="entry name" value="zinc_ribbon_16"/>
    <property type="match status" value="1"/>
</dbReference>
<dbReference type="InterPro" id="IPR049092">
    <property type="entry name" value="MIOS_a-sol"/>
</dbReference>
<dbReference type="Pfam" id="PF21719">
    <property type="entry name" value="MIOS_a-sol"/>
    <property type="match status" value="1"/>
</dbReference>
<evidence type="ECO:0000256" key="1">
    <source>
        <dbReference type="ARBA" id="ARBA00009713"/>
    </source>
</evidence>
<dbReference type="InterPro" id="IPR031488">
    <property type="entry name" value="Zn_ribbon_mio"/>
</dbReference>
<dbReference type="FunCoup" id="A0A1X2HRQ4">
    <property type="interactions" value="636"/>
</dbReference>
<dbReference type="InterPro" id="IPR001680">
    <property type="entry name" value="WD40_rpt"/>
</dbReference>
<dbReference type="AlphaFoldDB" id="A0A1X2HRQ4"/>
<dbReference type="STRING" id="13706.A0A1X2HRQ4"/>
<dbReference type="OMA" id="YWIASYL"/>
<evidence type="ECO:0000259" key="5">
    <source>
        <dbReference type="Pfam" id="PF17034"/>
    </source>
</evidence>
<organism evidence="7 8">
    <name type="scientific">Syncephalastrum racemosum</name>
    <name type="common">Filamentous fungus</name>
    <dbReference type="NCBI Taxonomy" id="13706"/>
    <lineage>
        <taxon>Eukaryota</taxon>
        <taxon>Fungi</taxon>
        <taxon>Fungi incertae sedis</taxon>
        <taxon>Mucoromycota</taxon>
        <taxon>Mucoromycotina</taxon>
        <taxon>Mucoromycetes</taxon>
        <taxon>Mucorales</taxon>
        <taxon>Syncephalastraceae</taxon>
        <taxon>Syncephalastrum</taxon>
    </lineage>
</organism>
<dbReference type="Proteomes" id="UP000242180">
    <property type="component" value="Unassembled WGS sequence"/>
</dbReference>
<evidence type="ECO:0000256" key="3">
    <source>
        <dbReference type="ARBA" id="ARBA00022737"/>
    </source>
</evidence>
<gene>
    <name evidence="7" type="ORF">BCR43DRAFT_481260</name>
</gene>
<evidence type="ECO:0000256" key="2">
    <source>
        <dbReference type="ARBA" id="ARBA00022574"/>
    </source>
</evidence>
<dbReference type="EMBL" id="MCGN01000001">
    <property type="protein sequence ID" value="ORZ02256.1"/>
    <property type="molecule type" value="Genomic_DNA"/>
</dbReference>
<dbReference type="Pfam" id="PF21720">
    <property type="entry name" value="MIOS_WD40"/>
    <property type="match status" value="1"/>
</dbReference>
<dbReference type="PANTHER" id="PTHR16453">
    <property type="entry name" value="WD40 DOMAIN-CONTAINING PROTEIN MIO FAMILY MEMBER"/>
    <property type="match status" value="1"/>
</dbReference>
<sequence length="987" mass="109290">MAASRTIIWSPHSDRSQFLVSGTELKLYDWIPPSDDGPGKAQLVSNIPKITLVMCADWCPDPTRPDLIAVGLTTGKTLLLRMQDTLTTDASVDSRGGPMSPRGTAMRQYPVLGVKMSRPCNVVSFSKTHPHLLAAGLDKVRNDPCLLVWDVSQAIDSACHTPTTHGSMTPTQSRYNEKPLVSQWKPDDRKPGFHPGGFELQQPPPPNANREQRPMQQYGSSEAISSCTWSVQNGSPLLITGMGAKFLRVYDIRAESTAQPLQFSTKAVYGAVVDPFNPNRIASYTEEGILKCWDIRNTSEAVLTLHTDVGKQGLAKIAFSPSRAGVLASLARDTHHLQFWDIQETTSTIDLQDAVDHTTLTTNTTPVTQPVPSSSKREPTVPVLWKSRITPEIGIKTITSFAFIPPRAGGPSVSRQGILTLHRDGQFESTQLQEPCQMAWQPLGGLTLTDGQELSFLNAKGTRQDDMERSLNRLTISETRPDTTDYFGKDLLSELADDISVVMRKRAMMGYCMDCDKNAAITRNDPKLYELWMWLGRLGVEQISKTSAAASTTDIGFQGVYGVWTTPIKKNSHLSSPKAFAKDADRRKSADITIAKTAKLAQRQTALRACGFCLSVQELEQDLVKLETAGEYDKAAGLAFFHGCPERAIEALGSERGGADLEDDQQRKLMSGVLAGYQPGSATTVNPTWRSLCESLSQDMQHRPYLSALFAYIASNDWYRVLNESQLSLKERVAIALRVLEDDQITEYLTTLMDYLVETGDVEGILLTGLTAKGVDLLEQTVNRFGDVQTPSMVMSYAIRRFKDKRIDHWIESYRGLLDRWQLWKQRAQFDIERGKRMHNASEIAPPQIYVRCTYCSQSLGHSLLAQNVRSRDGKRMNVQASISPVASGGRSSSAKQKPTVCPSCRKPLPRCAICLLHLGTPVDPLRRAITANDPNQADPSGFDLWFTWCQTCRHGGHAAHMRQWFQKHTTCPVSNCSCLCSAVTST</sequence>
<dbReference type="PANTHER" id="PTHR16453:SF9">
    <property type="entry name" value="GATOR COMPLEX PROTEIN MIOS"/>
    <property type="match status" value="1"/>
</dbReference>
<dbReference type="SUPFAM" id="SSF50978">
    <property type="entry name" value="WD40 repeat-like"/>
    <property type="match status" value="1"/>
</dbReference>
<evidence type="ECO:0000256" key="4">
    <source>
        <dbReference type="SAM" id="MobiDB-lite"/>
    </source>
</evidence>
<dbReference type="InterPro" id="IPR037593">
    <property type="entry name" value="MIOS/Sea4"/>
</dbReference>
<dbReference type="InterPro" id="IPR015943">
    <property type="entry name" value="WD40/YVTN_repeat-like_dom_sf"/>
</dbReference>
<comment type="caution">
    <text evidence="7">The sequence shown here is derived from an EMBL/GenBank/DDBJ whole genome shotgun (WGS) entry which is preliminary data.</text>
</comment>